<name>A0ABU2WJ66_9GAMM</name>
<dbReference type="NCBIfam" id="NF006992">
    <property type="entry name" value="PRK09457.1"/>
    <property type="match status" value="1"/>
</dbReference>
<evidence type="ECO:0000256" key="5">
    <source>
        <dbReference type="PROSITE-ProRule" id="PRU10007"/>
    </source>
</evidence>
<dbReference type="Proteomes" id="UP001254608">
    <property type="component" value="Unassembled WGS sequence"/>
</dbReference>
<keyword evidence="2 4" id="KW-0560">Oxidoreductase</keyword>
<comment type="similarity">
    <text evidence="4">Belongs to the aldehyde dehydrogenase family. AstD subfamily.</text>
</comment>
<dbReference type="Pfam" id="PF00171">
    <property type="entry name" value="Aldedh"/>
    <property type="match status" value="1"/>
</dbReference>
<evidence type="ECO:0000256" key="4">
    <source>
        <dbReference type="HAMAP-Rule" id="MF_01174"/>
    </source>
</evidence>
<dbReference type="Gene3D" id="3.40.309.10">
    <property type="entry name" value="Aldehyde Dehydrogenase, Chain A, domain 2"/>
    <property type="match status" value="1"/>
</dbReference>
<dbReference type="InterPro" id="IPR016162">
    <property type="entry name" value="Ald_DH_N"/>
</dbReference>
<comment type="pathway">
    <text evidence="4">Amino-acid degradation; L-arginine degradation via AST pathway; L-glutamate and succinate from L-arginine: step 4/5.</text>
</comment>
<dbReference type="InterPro" id="IPR015590">
    <property type="entry name" value="Aldehyde_DH_dom"/>
</dbReference>
<dbReference type="GO" id="GO:0043824">
    <property type="term" value="F:succinylglutamate-semialdehyde dehydrogenase activity"/>
    <property type="evidence" value="ECO:0007669"/>
    <property type="project" value="UniProtKB-EC"/>
</dbReference>
<sequence>MNNDSIYLAGHWAPGGGAEFSSIDPSSGATLWTGNAATPDDVNVAFKSARAIAGAWGTRPFAEREAIVRRFAELLAEHKESLASTIARETGKPLWETRTEVGAMINKVDLSVKAYWQRTGVSENRNGAVLSAIRHKPHGVVAVFGPYNFPGHLPNGHIVPALLAGNCVVFKPSEQTPLVAIETVKLWHEAGIPEGVFSLLPGELETAESIAQHPQLDGLYFTGSSRTGGILNRQFAEMPGKILALEMGGNNPQVVGKINDIVPAVYDVIQSAYLSSGQRCTCARRLFVPQGPEGDFFITVLVDAIRKIMVGRWNDDPQPFMGPLISATAAQQLLDAEQELVDLGAEVLVPMQRLPYGEAFLTPGLLDVTRIDDLPDEEHFGPLLKVIRYDDFDDAIAQANATRYGLSAGLLSEDQAQWNHFYANIRAGIVNWNRPTTGASGAAPFGGVGESGNHRAAALYAADYCAYPVASMEAPKSELPAQLPPGIELGPEV</sequence>
<evidence type="ECO:0000313" key="8">
    <source>
        <dbReference type="Proteomes" id="UP001254608"/>
    </source>
</evidence>
<dbReference type="HAMAP" id="MF_01174">
    <property type="entry name" value="Aldedh_AstD"/>
    <property type="match status" value="1"/>
</dbReference>
<comment type="catalytic activity">
    <reaction evidence="4">
        <text>N-succinyl-L-glutamate 5-semialdehyde + NAD(+) + H2O = N-succinyl-L-glutamate + NADH + 2 H(+)</text>
        <dbReference type="Rhea" id="RHEA:10812"/>
        <dbReference type="ChEBI" id="CHEBI:15377"/>
        <dbReference type="ChEBI" id="CHEBI:15378"/>
        <dbReference type="ChEBI" id="CHEBI:57540"/>
        <dbReference type="ChEBI" id="CHEBI:57945"/>
        <dbReference type="ChEBI" id="CHEBI:58520"/>
        <dbReference type="ChEBI" id="CHEBI:58763"/>
        <dbReference type="EC" id="1.2.1.71"/>
    </reaction>
</comment>
<accession>A0ABU2WJ66</accession>
<dbReference type="Gene3D" id="3.40.605.10">
    <property type="entry name" value="Aldehyde Dehydrogenase, Chain A, domain 1"/>
    <property type="match status" value="1"/>
</dbReference>
<feature type="active site" evidence="4">
    <location>
        <position position="280"/>
    </location>
</feature>
<reference evidence="7 8" key="1">
    <citation type="submission" date="2023-09" db="EMBL/GenBank/DDBJ databases">
        <authorList>
            <person name="Rey-Velasco X."/>
        </authorList>
    </citation>
    <scope>NUCLEOTIDE SEQUENCE [LARGE SCALE GENOMIC DNA]</scope>
    <source>
        <strain evidence="7 8">W345</strain>
    </source>
</reference>
<evidence type="ECO:0000256" key="2">
    <source>
        <dbReference type="ARBA" id="ARBA00023002"/>
    </source>
</evidence>
<dbReference type="PROSITE" id="PS00070">
    <property type="entry name" value="ALDEHYDE_DEHYDR_CYS"/>
    <property type="match status" value="1"/>
</dbReference>
<proteinExistence type="inferred from homology"/>
<dbReference type="EC" id="1.2.1.71" evidence="4"/>
<feature type="domain" description="Aldehyde dehydrogenase" evidence="6">
    <location>
        <begin position="12"/>
        <end position="463"/>
    </location>
</feature>
<dbReference type="InterPro" id="IPR016161">
    <property type="entry name" value="Ald_DH/histidinol_DH"/>
</dbReference>
<dbReference type="InterPro" id="IPR016163">
    <property type="entry name" value="Ald_DH_C"/>
</dbReference>
<keyword evidence="8" id="KW-1185">Reference proteome</keyword>
<dbReference type="EMBL" id="JAVRIC010000015">
    <property type="protein sequence ID" value="MDT0497910.1"/>
    <property type="molecule type" value="Genomic_DNA"/>
</dbReference>
<feature type="active site" evidence="4 5">
    <location>
        <position position="246"/>
    </location>
</feature>
<dbReference type="InterPro" id="IPR017649">
    <property type="entry name" value="SuccinylGlu_semiald_DH_AstD"/>
</dbReference>
<dbReference type="PANTHER" id="PTHR11699">
    <property type="entry name" value="ALDEHYDE DEHYDROGENASE-RELATED"/>
    <property type="match status" value="1"/>
</dbReference>
<keyword evidence="1 4" id="KW-0056">Arginine metabolism</keyword>
<organism evidence="7 8">
    <name type="scientific">Banduia mediterranea</name>
    <dbReference type="NCBI Taxonomy" id="3075609"/>
    <lineage>
        <taxon>Bacteria</taxon>
        <taxon>Pseudomonadati</taxon>
        <taxon>Pseudomonadota</taxon>
        <taxon>Gammaproteobacteria</taxon>
        <taxon>Nevskiales</taxon>
        <taxon>Algiphilaceae</taxon>
        <taxon>Banduia</taxon>
    </lineage>
</organism>
<dbReference type="CDD" id="cd07095">
    <property type="entry name" value="ALDH_SGSD_AstD"/>
    <property type="match status" value="1"/>
</dbReference>
<dbReference type="InterPro" id="IPR029510">
    <property type="entry name" value="Ald_DH_CS_GLU"/>
</dbReference>
<gene>
    <name evidence="4 7" type="primary">astD</name>
    <name evidence="7" type="ORF">RM530_11130</name>
</gene>
<comment type="caution">
    <text evidence="7">The sequence shown here is derived from an EMBL/GenBank/DDBJ whole genome shotgun (WGS) entry which is preliminary data.</text>
</comment>
<dbReference type="RefSeq" id="WP_311365303.1">
    <property type="nucleotide sequence ID" value="NZ_JAVRIC010000015.1"/>
</dbReference>
<evidence type="ECO:0000256" key="3">
    <source>
        <dbReference type="ARBA" id="ARBA00023027"/>
    </source>
</evidence>
<dbReference type="InterPro" id="IPR016160">
    <property type="entry name" value="Ald_DH_CS_CYS"/>
</dbReference>
<evidence type="ECO:0000313" key="7">
    <source>
        <dbReference type="EMBL" id="MDT0497910.1"/>
    </source>
</evidence>
<keyword evidence="3 4" id="KW-0520">NAD</keyword>
<evidence type="ECO:0000256" key="1">
    <source>
        <dbReference type="ARBA" id="ARBA00022503"/>
    </source>
</evidence>
<evidence type="ECO:0000259" key="6">
    <source>
        <dbReference type="Pfam" id="PF00171"/>
    </source>
</evidence>
<dbReference type="SUPFAM" id="SSF53720">
    <property type="entry name" value="ALDH-like"/>
    <property type="match status" value="1"/>
</dbReference>
<comment type="function">
    <text evidence="4">Catalyzes the NAD-dependent reduction of succinylglutamate semialdehyde into succinylglutamate.</text>
</comment>
<dbReference type="NCBIfam" id="TIGR03240">
    <property type="entry name" value="arg_catab_astD"/>
    <property type="match status" value="1"/>
</dbReference>
<feature type="binding site" evidence="4">
    <location>
        <begin position="223"/>
        <end position="228"/>
    </location>
    <ligand>
        <name>NAD(+)</name>
        <dbReference type="ChEBI" id="CHEBI:57540"/>
    </ligand>
</feature>
<protein>
    <recommendedName>
        <fullName evidence="4">N-succinylglutamate 5-semialdehyde dehydrogenase</fullName>
        <ecNumber evidence="4">1.2.1.71</ecNumber>
    </recommendedName>
    <alternativeName>
        <fullName evidence="4">Succinylglutamic semialdehyde dehydrogenase</fullName>
        <shortName evidence="4">SGSD</shortName>
    </alternativeName>
</protein>
<dbReference type="PROSITE" id="PS00687">
    <property type="entry name" value="ALDEHYDE_DEHYDR_GLU"/>
    <property type="match status" value="1"/>
</dbReference>